<keyword evidence="1" id="KW-0175">Coiled coil</keyword>
<gene>
    <name evidence="2" type="ORF">K443DRAFT_73112</name>
</gene>
<feature type="coiled-coil region" evidence="1">
    <location>
        <begin position="37"/>
        <end position="70"/>
    </location>
</feature>
<reference evidence="2 3" key="1">
    <citation type="submission" date="2014-04" db="EMBL/GenBank/DDBJ databases">
        <authorList>
            <consortium name="DOE Joint Genome Institute"/>
            <person name="Kuo A."/>
            <person name="Kohler A."/>
            <person name="Nagy L.G."/>
            <person name="Floudas D."/>
            <person name="Copeland A."/>
            <person name="Barry K.W."/>
            <person name="Cichocki N."/>
            <person name="Veneault-Fourrey C."/>
            <person name="LaButti K."/>
            <person name="Lindquist E.A."/>
            <person name="Lipzen A."/>
            <person name="Lundell T."/>
            <person name="Morin E."/>
            <person name="Murat C."/>
            <person name="Sun H."/>
            <person name="Tunlid A."/>
            <person name="Henrissat B."/>
            <person name="Grigoriev I.V."/>
            <person name="Hibbett D.S."/>
            <person name="Martin F."/>
            <person name="Nordberg H.P."/>
            <person name="Cantor M.N."/>
            <person name="Hua S.X."/>
        </authorList>
    </citation>
    <scope>NUCLEOTIDE SEQUENCE [LARGE SCALE GENOMIC DNA]</scope>
    <source>
        <strain evidence="2 3">LaAM-08-1</strain>
    </source>
</reference>
<feature type="non-terminal residue" evidence="2">
    <location>
        <position position="1"/>
    </location>
</feature>
<dbReference type="HOGENOM" id="CLU_2764768_0_0_1"/>
<dbReference type="AlphaFoldDB" id="A0A0C9X7A3"/>
<keyword evidence="3" id="KW-1185">Reference proteome</keyword>
<evidence type="ECO:0000313" key="2">
    <source>
        <dbReference type="EMBL" id="KIK08080.1"/>
    </source>
</evidence>
<proteinExistence type="predicted"/>
<dbReference type="Proteomes" id="UP000054477">
    <property type="component" value="Unassembled WGS sequence"/>
</dbReference>
<protein>
    <submittedName>
        <fullName evidence="2">Uncharacterized protein</fullName>
    </submittedName>
</protein>
<name>A0A0C9X7A3_9AGAR</name>
<reference evidence="3" key="2">
    <citation type="submission" date="2015-01" db="EMBL/GenBank/DDBJ databases">
        <title>Evolutionary Origins and Diversification of the Mycorrhizal Mutualists.</title>
        <authorList>
            <consortium name="DOE Joint Genome Institute"/>
            <consortium name="Mycorrhizal Genomics Consortium"/>
            <person name="Kohler A."/>
            <person name="Kuo A."/>
            <person name="Nagy L.G."/>
            <person name="Floudas D."/>
            <person name="Copeland A."/>
            <person name="Barry K.W."/>
            <person name="Cichocki N."/>
            <person name="Veneault-Fourrey C."/>
            <person name="LaButti K."/>
            <person name="Lindquist E.A."/>
            <person name="Lipzen A."/>
            <person name="Lundell T."/>
            <person name="Morin E."/>
            <person name="Murat C."/>
            <person name="Riley R."/>
            <person name="Ohm R."/>
            <person name="Sun H."/>
            <person name="Tunlid A."/>
            <person name="Henrissat B."/>
            <person name="Grigoriev I.V."/>
            <person name="Hibbett D.S."/>
            <person name="Martin F."/>
        </authorList>
    </citation>
    <scope>NUCLEOTIDE SEQUENCE [LARGE SCALE GENOMIC DNA]</scope>
    <source>
        <strain evidence="3">LaAM-08-1</strain>
    </source>
</reference>
<sequence>MATRRGAPSKKKTREISEEIDEVDFLASQQSSDDPSFQKLAEQFAAAQEKKKQDREKKFLQTVAKQLEKD</sequence>
<organism evidence="2 3">
    <name type="scientific">Laccaria amethystina LaAM-08-1</name>
    <dbReference type="NCBI Taxonomy" id="1095629"/>
    <lineage>
        <taxon>Eukaryota</taxon>
        <taxon>Fungi</taxon>
        <taxon>Dikarya</taxon>
        <taxon>Basidiomycota</taxon>
        <taxon>Agaricomycotina</taxon>
        <taxon>Agaricomycetes</taxon>
        <taxon>Agaricomycetidae</taxon>
        <taxon>Agaricales</taxon>
        <taxon>Agaricineae</taxon>
        <taxon>Hydnangiaceae</taxon>
        <taxon>Laccaria</taxon>
    </lineage>
</organism>
<evidence type="ECO:0000256" key="1">
    <source>
        <dbReference type="SAM" id="Coils"/>
    </source>
</evidence>
<accession>A0A0C9X7A3</accession>
<dbReference type="EMBL" id="KN838544">
    <property type="protein sequence ID" value="KIK08080.1"/>
    <property type="molecule type" value="Genomic_DNA"/>
</dbReference>
<evidence type="ECO:0000313" key="3">
    <source>
        <dbReference type="Proteomes" id="UP000054477"/>
    </source>
</evidence>